<accession>A0ACB7TH12</accession>
<proteinExistence type="predicted"/>
<evidence type="ECO:0000313" key="1">
    <source>
        <dbReference type="EMBL" id="KAH6946832.1"/>
    </source>
</evidence>
<comment type="caution">
    <text evidence="1">The sequence shown here is derived from an EMBL/GenBank/DDBJ whole genome shotgun (WGS) entry which is preliminary data.</text>
</comment>
<gene>
    <name evidence="1" type="ORF">HPB50_015432</name>
</gene>
<keyword evidence="2" id="KW-1185">Reference proteome</keyword>
<protein>
    <submittedName>
        <fullName evidence="1">Uncharacterized protein</fullName>
    </submittedName>
</protein>
<dbReference type="EMBL" id="CM023481">
    <property type="protein sequence ID" value="KAH6946832.1"/>
    <property type="molecule type" value="Genomic_DNA"/>
</dbReference>
<reference evidence="1" key="1">
    <citation type="submission" date="2020-05" db="EMBL/GenBank/DDBJ databases">
        <title>Large-scale comparative analyses of tick genomes elucidate their genetic diversity and vector capacities.</title>
        <authorList>
            <person name="Jia N."/>
            <person name="Wang J."/>
            <person name="Shi W."/>
            <person name="Du L."/>
            <person name="Sun Y."/>
            <person name="Zhan W."/>
            <person name="Jiang J."/>
            <person name="Wang Q."/>
            <person name="Zhang B."/>
            <person name="Ji P."/>
            <person name="Sakyi L.B."/>
            <person name="Cui X."/>
            <person name="Yuan T."/>
            <person name="Jiang B."/>
            <person name="Yang W."/>
            <person name="Lam T.T.-Y."/>
            <person name="Chang Q."/>
            <person name="Ding S."/>
            <person name="Wang X."/>
            <person name="Zhu J."/>
            <person name="Ruan X."/>
            <person name="Zhao L."/>
            <person name="Wei J."/>
            <person name="Que T."/>
            <person name="Du C."/>
            <person name="Cheng J."/>
            <person name="Dai P."/>
            <person name="Han X."/>
            <person name="Huang E."/>
            <person name="Gao Y."/>
            <person name="Liu J."/>
            <person name="Shao H."/>
            <person name="Ye R."/>
            <person name="Li L."/>
            <person name="Wei W."/>
            <person name="Wang X."/>
            <person name="Wang C."/>
            <person name="Yang T."/>
            <person name="Huo Q."/>
            <person name="Li W."/>
            <person name="Guo W."/>
            <person name="Chen H."/>
            <person name="Zhou L."/>
            <person name="Ni X."/>
            <person name="Tian J."/>
            <person name="Zhou Y."/>
            <person name="Sheng Y."/>
            <person name="Liu T."/>
            <person name="Pan Y."/>
            <person name="Xia L."/>
            <person name="Li J."/>
            <person name="Zhao F."/>
            <person name="Cao W."/>
        </authorList>
    </citation>
    <scope>NUCLEOTIDE SEQUENCE</scope>
    <source>
        <strain evidence="1">Hyas-2018</strain>
    </source>
</reference>
<organism evidence="1 2">
    <name type="scientific">Hyalomma asiaticum</name>
    <name type="common">Tick</name>
    <dbReference type="NCBI Taxonomy" id="266040"/>
    <lineage>
        <taxon>Eukaryota</taxon>
        <taxon>Metazoa</taxon>
        <taxon>Ecdysozoa</taxon>
        <taxon>Arthropoda</taxon>
        <taxon>Chelicerata</taxon>
        <taxon>Arachnida</taxon>
        <taxon>Acari</taxon>
        <taxon>Parasitiformes</taxon>
        <taxon>Ixodida</taxon>
        <taxon>Ixodoidea</taxon>
        <taxon>Ixodidae</taxon>
        <taxon>Hyalomminae</taxon>
        <taxon>Hyalomma</taxon>
    </lineage>
</organism>
<name>A0ACB7TH12_HYAAI</name>
<sequence>MVAQDASPVAASSRAVEWRQERGVKRFVSSLGECKHRATGERAPRKTGSCDAIGRKYDGLRQRPLSSRTGDLYSARDVQTRFGGMRFRRPPPVVRVRRDALR</sequence>
<evidence type="ECO:0000313" key="2">
    <source>
        <dbReference type="Proteomes" id="UP000821845"/>
    </source>
</evidence>
<dbReference type="Proteomes" id="UP000821845">
    <property type="component" value="Chromosome 1"/>
</dbReference>